<dbReference type="RefSeq" id="WP_188664791.1">
    <property type="nucleotide sequence ID" value="NZ_BMHV01000014.1"/>
</dbReference>
<dbReference type="InterPro" id="IPR050228">
    <property type="entry name" value="Carboxylesterase_BioH"/>
</dbReference>
<accession>A0A917C3G1</accession>
<dbReference type="AlphaFoldDB" id="A0A917C3G1"/>
<evidence type="ECO:0000313" key="2">
    <source>
        <dbReference type="EMBL" id="GGF67086.1"/>
    </source>
</evidence>
<proteinExistence type="predicted"/>
<reference evidence="2" key="2">
    <citation type="submission" date="2020-09" db="EMBL/GenBank/DDBJ databases">
        <authorList>
            <person name="Sun Q."/>
            <person name="Zhou Y."/>
        </authorList>
    </citation>
    <scope>NUCLEOTIDE SEQUENCE</scope>
    <source>
        <strain evidence="2">CGMCC 1.15254</strain>
    </source>
</reference>
<reference evidence="2" key="1">
    <citation type="journal article" date="2014" name="Int. J. Syst. Evol. Microbiol.">
        <title>Complete genome sequence of Corynebacterium casei LMG S-19264T (=DSM 44701T), isolated from a smear-ripened cheese.</title>
        <authorList>
            <consortium name="US DOE Joint Genome Institute (JGI-PGF)"/>
            <person name="Walter F."/>
            <person name="Albersmeier A."/>
            <person name="Kalinowski J."/>
            <person name="Ruckert C."/>
        </authorList>
    </citation>
    <scope>NUCLEOTIDE SEQUENCE</scope>
    <source>
        <strain evidence="2">CGMCC 1.15254</strain>
    </source>
</reference>
<dbReference type="SUPFAM" id="SSF53474">
    <property type="entry name" value="alpha/beta-Hydrolases"/>
    <property type="match status" value="1"/>
</dbReference>
<protein>
    <submittedName>
        <fullName evidence="2">Alpha/beta hydrolase</fullName>
    </submittedName>
</protein>
<evidence type="ECO:0000259" key="1">
    <source>
        <dbReference type="Pfam" id="PF12697"/>
    </source>
</evidence>
<keyword evidence="2" id="KW-0378">Hydrolase</keyword>
<dbReference type="InterPro" id="IPR000073">
    <property type="entry name" value="AB_hydrolase_1"/>
</dbReference>
<name>A0A917C3G1_9PROT</name>
<dbReference type="Gene3D" id="3.40.50.1820">
    <property type="entry name" value="alpha/beta hydrolase"/>
    <property type="match status" value="1"/>
</dbReference>
<keyword evidence="3" id="KW-1185">Reference proteome</keyword>
<organism evidence="2 3">
    <name type="scientific">Terasakiella brassicae</name>
    <dbReference type="NCBI Taxonomy" id="1634917"/>
    <lineage>
        <taxon>Bacteria</taxon>
        <taxon>Pseudomonadati</taxon>
        <taxon>Pseudomonadota</taxon>
        <taxon>Alphaproteobacteria</taxon>
        <taxon>Rhodospirillales</taxon>
        <taxon>Terasakiellaceae</taxon>
        <taxon>Terasakiella</taxon>
    </lineage>
</organism>
<dbReference type="Pfam" id="PF12697">
    <property type="entry name" value="Abhydrolase_6"/>
    <property type="match status" value="1"/>
</dbReference>
<dbReference type="PANTHER" id="PTHR43194">
    <property type="entry name" value="HYDROLASE ALPHA/BETA FOLD FAMILY"/>
    <property type="match status" value="1"/>
</dbReference>
<dbReference type="EMBL" id="BMHV01000014">
    <property type="protein sequence ID" value="GGF67086.1"/>
    <property type="molecule type" value="Genomic_DNA"/>
</dbReference>
<evidence type="ECO:0000313" key="3">
    <source>
        <dbReference type="Proteomes" id="UP000632498"/>
    </source>
</evidence>
<dbReference type="InterPro" id="IPR029058">
    <property type="entry name" value="AB_hydrolase_fold"/>
</dbReference>
<dbReference type="GO" id="GO:0016787">
    <property type="term" value="F:hydrolase activity"/>
    <property type="evidence" value="ECO:0007669"/>
    <property type="project" value="UniProtKB-KW"/>
</dbReference>
<sequence>MSIDLIAVKASKQSAAKRPPLLFIHGSFCSAPIWRHRFMPFFAAHGHDCYAVTLSGHGENADNWALHFLGLNDYVKNVCEAIEQIGEPCVLIGHSLGGMIVQKYIEDHSCLGAVLLNSLPPSGALSSIMHMMNNSPDLFMSLNQVMMFGPEAMNFDMLKRLLVSDDTHPASLAEVHNLFQVESLRVLNDVTLFDIPRKRAKEGFPIAVIGGDNDTMIPVSALHETAIFHGADLEIIPGAPHAVMLDKRWKMVAERIRSWMLRSL</sequence>
<dbReference type="PANTHER" id="PTHR43194:SF2">
    <property type="entry name" value="PEROXISOMAL MEMBRANE PROTEIN LPX1"/>
    <property type="match status" value="1"/>
</dbReference>
<comment type="caution">
    <text evidence="2">The sequence shown here is derived from an EMBL/GenBank/DDBJ whole genome shotgun (WGS) entry which is preliminary data.</text>
</comment>
<gene>
    <name evidence="2" type="ORF">GCM10011332_21500</name>
</gene>
<dbReference type="Proteomes" id="UP000632498">
    <property type="component" value="Unassembled WGS sequence"/>
</dbReference>
<feature type="domain" description="AB hydrolase-1" evidence="1">
    <location>
        <begin position="21"/>
        <end position="254"/>
    </location>
</feature>